<evidence type="ECO:0000256" key="7">
    <source>
        <dbReference type="ARBA" id="ARBA00022807"/>
    </source>
</evidence>
<dbReference type="FunFam" id="1.20.1300.20:FF:000001">
    <property type="entry name" value="Ubiquitin thioesterase OTUB1"/>
    <property type="match status" value="1"/>
</dbReference>
<evidence type="ECO:0000256" key="6">
    <source>
        <dbReference type="ARBA" id="ARBA00022801"/>
    </source>
</evidence>
<sequence>MAATAHSDVSGNYDEAIMAQVDNIQKEIAENQPLVSEKLEITCLQKNYSMDDFIYQAKIKDLGLNYSHVRKTRGDGNCFYRAFGFAYLEILIGNQLEYDRFKSLALHSKDELVSLGFPSFTIEDFHQVFMETIDAVGKSQSVEELLKTFQDEGLSNYIVVYLRLLTSAQLQKKSEFFENFIEGGRTVQEFRSQEVEPMAKESDQIHIIALTDALGVCVRVVYMDRGGNSVNHHDFPEDGSRPLVNLLYRPGHYDILYQKQL</sequence>
<dbReference type="InterPro" id="IPR016615">
    <property type="entry name" value="Otubain"/>
</dbReference>
<evidence type="ECO:0000256" key="4">
    <source>
        <dbReference type="ARBA" id="ARBA00022670"/>
    </source>
</evidence>
<name>A0A9W9Z9F3_9CNID</name>
<evidence type="ECO:0000259" key="10">
    <source>
        <dbReference type="PROSITE" id="PS50802"/>
    </source>
</evidence>
<keyword evidence="7" id="KW-0788">Thiol protease</keyword>
<feature type="active site" evidence="8">
    <location>
        <position position="75"/>
    </location>
</feature>
<feature type="domain" description="OTU" evidence="10">
    <location>
        <begin position="67"/>
        <end position="259"/>
    </location>
</feature>
<dbReference type="PANTHER" id="PTHR12931:SF15">
    <property type="entry name" value="UBIQUITIN THIOESTERASE OTUBAIN-LIKE"/>
    <property type="match status" value="1"/>
</dbReference>
<dbReference type="GO" id="GO:0004843">
    <property type="term" value="F:cysteine-type deubiquitinase activity"/>
    <property type="evidence" value="ECO:0007669"/>
    <property type="project" value="UniProtKB-EC"/>
</dbReference>
<dbReference type="OrthoDB" id="18915at2759"/>
<dbReference type="AlphaFoldDB" id="A0A9W9Z9F3"/>
<dbReference type="InterPro" id="IPR042467">
    <property type="entry name" value="Peptidase_C65_otubain_sub2"/>
</dbReference>
<dbReference type="SUPFAM" id="SSF54001">
    <property type="entry name" value="Cysteine proteinases"/>
    <property type="match status" value="1"/>
</dbReference>
<comment type="catalytic activity">
    <reaction evidence="1">
        <text>Thiol-dependent hydrolysis of ester, thioester, amide, peptide and isopeptide bonds formed by the C-terminal Gly of ubiquitin (a 76-residue protein attached to proteins as an intracellular targeting signal).</text>
        <dbReference type="EC" id="3.4.19.12"/>
    </reaction>
</comment>
<evidence type="ECO:0000256" key="3">
    <source>
        <dbReference type="ARBA" id="ARBA00012759"/>
    </source>
</evidence>
<dbReference type="Gene3D" id="1.20.1300.20">
    <property type="entry name" value="Peptidase C65 Otubain, subdomain 2"/>
    <property type="match status" value="1"/>
</dbReference>
<dbReference type="PROSITE" id="PS50802">
    <property type="entry name" value="OTU"/>
    <property type="match status" value="1"/>
</dbReference>
<feature type="site" description="Interacts with free ubiquitin" evidence="9">
    <location>
        <position position="248"/>
    </location>
</feature>
<dbReference type="Proteomes" id="UP001163046">
    <property type="component" value="Unassembled WGS sequence"/>
</dbReference>
<feature type="active site" evidence="8">
    <location>
        <position position="252"/>
    </location>
</feature>
<dbReference type="InterPro" id="IPR038765">
    <property type="entry name" value="Papain-like_cys_pep_sf"/>
</dbReference>
<keyword evidence="12" id="KW-1185">Reference proteome</keyword>
<comment type="caution">
    <text evidence="11">The sequence shown here is derived from an EMBL/GenBank/DDBJ whole genome shotgun (WGS) entry which is preliminary data.</text>
</comment>
<keyword evidence="4" id="KW-0645">Protease</keyword>
<dbReference type="CDD" id="cd22763">
    <property type="entry name" value="OTUB1"/>
    <property type="match status" value="1"/>
</dbReference>
<feature type="site" description="Interacts with free ubiquitin" evidence="9">
    <location>
        <position position="253"/>
    </location>
</feature>
<keyword evidence="6 11" id="KW-0378">Hydrolase</keyword>
<evidence type="ECO:0000256" key="9">
    <source>
        <dbReference type="PIRSR" id="PIRSR013503-2"/>
    </source>
</evidence>
<dbReference type="InterPro" id="IPR042468">
    <property type="entry name" value="Peptidase_C65_otubain_sub1"/>
</dbReference>
<proteinExistence type="inferred from homology"/>
<evidence type="ECO:0000256" key="8">
    <source>
        <dbReference type="PIRSR" id="PIRSR013503-1"/>
    </source>
</evidence>
<accession>A0A9W9Z9F3</accession>
<dbReference type="InterPro" id="IPR003323">
    <property type="entry name" value="OTU_dom"/>
</dbReference>
<evidence type="ECO:0000313" key="12">
    <source>
        <dbReference type="Proteomes" id="UP001163046"/>
    </source>
</evidence>
<reference evidence="11" key="1">
    <citation type="submission" date="2023-01" db="EMBL/GenBank/DDBJ databases">
        <title>Genome assembly of the deep-sea coral Lophelia pertusa.</title>
        <authorList>
            <person name="Herrera S."/>
            <person name="Cordes E."/>
        </authorList>
    </citation>
    <scope>NUCLEOTIDE SEQUENCE</scope>
    <source>
        <strain evidence="11">USNM1676648</strain>
        <tissue evidence="11">Polyp</tissue>
    </source>
</reference>
<dbReference type="PANTHER" id="PTHR12931">
    <property type="entry name" value="UBIQUITIN THIOLESTERASE PROTEIN OTUB"/>
    <property type="match status" value="1"/>
</dbReference>
<dbReference type="InterPro" id="IPR019400">
    <property type="entry name" value="Peptidase_C65_otubain"/>
</dbReference>
<dbReference type="Gene3D" id="3.30.200.60">
    <property type="entry name" value="Peptidase C65 Otubain, subdomain 1"/>
    <property type="match status" value="1"/>
</dbReference>
<dbReference type="EC" id="3.4.19.12" evidence="3"/>
<dbReference type="GO" id="GO:0043130">
    <property type="term" value="F:ubiquitin binding"/>
    <property type="evidence" value="ECO:0007669"/>
    <property type="project" value="TreeGrafter"/>
</dbReference>
<dbReference type="GO" id="GO:0071108">
    <property type="term" value="P:protein K48-linked deubiquitination"/>
    <property type="evidence" value="ECO:0007669"/>
    <property type="project" value="TreeGrafter"/>
</dbReference>
<keyword evidence="5" id="KW-0833">Ubl conjugation pathway</keyword>
<comment type="similarity">
    <text evidence="2">Belongs to the peptidase C65 family.</text>
</comment>
<dbReference type="Pfam" id="PF10275">
    <property type="entry name" value="Peptidase_C65"/>
    <property type="match status" value="1"/>
</dbReference>
<dbReference type="GO" id="GO:0006508">
    <property type="term" value="P:proteolysis"/>
    <property type="evidence" value="ECO:0007669"/>
    <property type="project" value="UniProtKB-KW"/>
</dbReference>
<evidence type="ECO:0000256" key="1">
    <source>
        <dbReference type="ARBA" id="ARBA00000707"/>
    </source>
</evidence>
<dbReference type="EMBL" id="MU826378">
    <property type="protein sequence ID" value="KAJ7377477.1"/>
    <property type="molecule type" value="Genomic_DNA"/>
</dbReference>
<feature type="site" description="Interacts with free ubiquitin" evidence="9">
    <location>
        <position position="222"/>
    </location>
</feature>
<dbReference type="PIRSF" id="PIRSF013503">
    <property type="entry name" value="Ubiquitin_thioesterase_Otubain"/>
    <property type="match status" value="1"/>
</dbReference>
<feature type="site" description="Interacts with free ubiquitin" evidence="9">
    <location>
        <position position="208"/>
    </location>
</feature>
<gene>
    <name evidence="11" type="primary">OTUB1</name>
    <name evidence="11" type="ORF">OS493_028919</name>
</gene>
<feature type="active site" description="Nucleophile" evidence="8">
    <location>
        <position position="78"/>
    </location>
</feature>
<feature type="site" description="Interacts with free ubiquitin" evidence="9">
    <location>
        <position position="224"/>
    </location>
</feature>
<evidence type="ECO:0000313" key="11">
    <source>
        <dbReference type="EMBL" id="KAJ7377477.1"/>
    </source>
</evidence>
<evidence type="ECO:0000256" key="2">
    <source>
        <dbReference type="ARBA" id="ARBA00006579"/>
    </source>
</evidence>
<organism evidence="11 12">
    <name type="scientific">Desmophyllum pertusum</name>
    <dbReference type="NCBI Taxonomy" id="174260"/>
    <lineage>
        <taxon>Eukaryota</taxon>
        <taxon>Metazoa</taxon>
        <taxon>Cnidaria</taxon>
        <taxon>Anthozoa</taxon>
        <taxon>Hexacorallia</taxon>
        <taxon>Scleractinia</taxon>
        <taxon>Caryophylliina</taxon>
        <taxon>Caryophylliidae</taxon>
        <taxon>Desmophyllum</taxon>
    </lineage>
</organism>
<dbReference type="GO" id="GO:0005634">
    <property type="term" value="C:nucleus"/>
    <property type="evidence" value="ECO:0007669"/>
    <property type="project" value="TreeGrafter"/>
</dbReference>
<evidence type="ECO:0000256" key="5">
    <source>
        <dbReference type="ARBA" id="ARBA00022786"/>
    </source>
</evidence>
<protein>
    <recommendedName>
        <fullName evidence="3">ubiquitinyl hydrolase 1</fullName>
        <ecNumber evidence="3">3.4.19.12</ecNumber>
    </recommendedName>
</protein>